<dbReference type="Gene3D" id="3.40.50.12780">
    <property type="entry name" value="N-terminal domain of ligase-like"/>
    <property type="match status" value="1"/>
</dbReference>
<reference evidence="1" key="1">
    <citation type="submission" date="2018-06" db="EMBL/GenBank/DDBJ databases">
        <authorList>
            <person name="Zhirakovskaya E."/>
        </authorList>
    </citation>
    <scope>NUCLEOTIDE SEQUENCE</scope>
</reference>
<dbReference type="AlphaFoldDB" id="A0A3B0SUB3"/>
<dbReference type="GO" id="GO:0016874">
    <property type="term" value="F:ligase activity"/>
    <property type="evidence" value="ECO:0007669"/>
    <property type="project" value="UniProtKB-KW"/>
</dbReference>
<proteinExistence type="predicted"/>
<sequence length="236" mass="25530">MDISFFDREVETMPREQLRTVQEGKLAAVVSQTYGRNRFVTGKLDSAGASPHDIRTLDDLAALPFTTKGELLEAQANGLLSANCTFPESAYTRIHQTSGTTGTPLRVFDTTESWDWWGRCWGFVLAGAGITSKDRLVVPFSFGPFIGFWAALGGAKRVGALMIPGGGRTSAQRLNLMADLGVTAMCCTPTYALRLVEVAREEGFDLSRIPMRVTVHAGEPGANVPATKARIEASWG</sequence>
<name>A0A3B0SUB3_9ZZZZ</name>
<evidence type="ECO:0000313" key="1">
    <source>
        <dbReference type="EMBL" id="VAW07623.1"/>
    </source>
</evidence>
<dbReference type="SUPFAM" id="SSF56801">
    <property type="entry name" value="Acetyl-CoA synthetase-like"/>
    <property type="match status" value="1"/>
</dbReference>
<dbReference type="InterPro" id="IPR042099">
    <property type="entry name" value="ANL_N_sf"/>
</dbReference>
<dbReference type="PANTHER" id="PTHR43845">
    <property type="entry name" value="BLR5969 PROTEIN"/>
    <property type="match status" value="1"/>
</dbReference>
<gene>
    <name evidence="1" type="ORF">MNBD_ACTINO01-67</name>
</gene>
<dbReference type="EMBL" id="UOEI01000538">
    <property type="protein sequence ID" value="VAW07623.1"/>
    <property type="molecule type" value="Genomic_DNA"/>
</dbReference>
<organism evidence="1">
    <name type="scientific">hydrothermal vent metagenome</name>
    <dbReference type="NCBI Taxonomy" id="652676"/>
    <lineage>
        <taxon>unclassified sequences</taxon>
        <taxon>metagenomes</taxon>
        <taxon>ecological metagenomes</taxon>
    </lineage>
</organism>
<accession>A0A3B0SUB3</accession>
<dbReference type="PANTHER" id="PTHR43845:SF1">
    <property type="entry name" value="BLR5969 PROTEIN"/>
    <property type="match status" value="1"/>
</dbReference>
<keyword evidence="1" id="KW-0436">Ligase</keyword>
<protein>
    <submittedName>
        <fullName evidence="1">Coenzyme A ligase</fullName>
    </submittedName>
</protein>
<feature type="non-terminal residue" evidence="1">
    <location>
        <position position="236"/>
    </location>
</feature>